<keyword evidence="2" id="KW-1185">Reference proteome</keyword>
<feature type="compositionally biased region" description="Polar residues" evidence="1">
    <location>
        <begin position="18"/>
        <end position="34"/>
    </location>
</feature>
<dbReference type="KEGG" id="nss:113431262"/>
<dbReference type="PANTHER" id="PTHR13856:SF31">
    <property type="entry name" value="TOM1-LIKE PROTEIN 2"/>
    <property type="match status" value="1"/>
</dbReference>
<dbReference type="GO" id="GO:0030276">
    <property type="term" value="F:clathrin binding"/>
    <property type="evidence" value="ECO:0007669"/>
    <property type="project" value="TreeGrafter"/>
</dbReference>
<proteinExistence type="predicted"/>
<dbReference type="AlphaFoldDB" id="A0A6J1W247"/>
<gene>
    <name evidence="3" type="primary">LOC113431262</name>
</gene>
<dbReference type="PANTHER" id="PTHR13856">
    <property type="entry name" value="VHS DOMAIN CONTAINING PROTEIN FAMILY"/>
    <property type="match status" value="1"/>
</dbReference>
<dbReference type="GeneID" id="113431262"/>
<feature type="region of interest" description="Disordered" evidence="1">
    <location>
        <begin position="18"/>
        <end position="95"/>
    </location>
</feature>
<protein>
    <submittedName>
        <fullName evidence="3">TOM1-like protein 2</fullName>
    </submittedName>
</protein>
<dbReference type="Proteomes" id="UP000504612">
    <property type="component" value="Unplaced"/>
</dbReference>
<evidence type="ECO:0000313" key="2">
    <source>
        <dbReference type="Proteomes" id="UP000504612"/>
    </source>
</evidence>
<dbReference type="RefSeq" id="XP_026549387.1">
    <property type="nucleotide sequence ID" value="XM_026693602.1"/>
</dbReference>
<name>A0A6J1W247_9SAUR</name>
<dbReference type="GO" id="GO:0007165">
    <property type="term" value="P:signal transduction"/>
    <property type="evidence" value="ECO:0007669"/>
    <property type="project" value="TreeGrafter"/>
</dbReference>
<dbReference type="GO" id="GO:0016020">
    <property type="term" value="C:membrane"/>
    <property type="evidence" value="ECO:0007669"/>
    <property type="project" value="TreeGrafter"/>
</dbReference>
<reference evidence="3" key="1">
    <citation type="submission" date="2025-08" db="UniProtKB">
        <authorList>
            <consortium name="RefSeq"/>
        </authorList>
    </citation>
    <scope>IDENTIFICATION</scope>
</reference>
<feature type="non-terminal residue" evidence="3">
    <location>
        <position position="118"/>
    </location>
</feature>
<evidence type="ECO:0000256" key="1">
    <source>
        <dbReference type="SAM" id="MobiDB-lite"/>
    </source>
</evidence>
<feature type="compositionally biased region" description="Basic and acidic residues" evidence="1">
    <location>
        <begin position="54"/>
        <end position="64"/>
    </location>
</feature>
<dbReference type="GO" id="GO:0005768">
    <property type="term" value="C:endosome"/>
    <property type="evidence" value="ECO:0007669"/>
    <property type="project" value="TreeGrafter"/>
</dbReference>
<accession>A0A6J1W247</accession>
<evidence type="ECO:0000313" key="3">
    <source>
        <dbReference type="RefSeq" id="XP_026549387.1"/>
    </source>
</evidence>
<sequence length="118" mass="12123">MVGSTAPAANLSSQLAGLDLGTNNVSGALSSLPHSNPRDDFDVFAQTRGGSVADQRKTTKEDPQTAKGVAPAPDIRKPKSGGRRGKGGSGPLEPIDRWLISQGMVSTPSPLHVALTPP</sequence>
<organism evidence="2 3">
    <name type="scientific">Notechis scutatus</name>
    <name type="common">mainland tiger snake</name>
    <dbReference type="NCBI Taxonomy" id="8663"/>
    <lineage>
        <taxon>Eukaryota</taxon>
        <taxon>Metazoa</taxon>
        <taxon>Chordata</taxon>
        <taxon>Craniata</taxon>
        <taxon>Vertebrata</taxon>
        <taxon>Euteleostomi</taxon>
        <taxon>Lepidosauria</taxon>
        <taxon>Squamata</taxon>
        <taxon>Bifurcata</taxon>
        <taxon>Unidentata</taxon>
        <taxon>Episquamata</taxon>
        <taxon>Toxicofera</taxon>
        <taxon>Serpentes</taxon>
        <taxon>Colubroidea</taxon>
        <taxon>Elapidae</taxon>
        <taxon>Hydrophiinae</taxon>
        <taxon>Notechis</taxon>
    </lineage>
</organism>